<name>A0ABS9DSL7_9PROT</name>
<dbReference type="PROSITE" id="PS50404">
    <property type="entry name" value="GST_NTER"/>
    <property type="match status" value="1"/>
</dbReference>
<proteinExistence type="predicted"/>
<keyword evidence="3" id="KW-1185">Reference proteome</keyword>
<dbReference type="Proteomes" id="UP001521209">
    <property type="component" value="Unassembled WGS sequence"/>
</dbReference>
<dbReference type="InterPro" id="IPR036249">
    <property type="entry name" value="Thioredoxin-like_sf"/>
</dbReference>
<dbReference type="CDD" id="cd03043">
    <property type="entry name" value="GST_N_1"/>
    <property type="match status" value="1"/>
</dbReference>
<dbReference type="CDD" id="cd03194">
    <property type="entry name" value="GST_C_3"/>
    <property type="match status" value="1"/>
</dbReference>
<gene>
    <name evidence="2" type="ORF">L2A60_03010</name>
</gene>
<organism evidence="2 3">
    <name type="scientific">Acidiphilium iwatense</name>
    <dbReference type="NCBI Taxonomy" id="768198"/>
    <lineage>
        <taxon>Bacteria</taxon>
        <taxon>Pseudomonadati</taxon>
        <taxon>Pseudomonadota</taxon>
        <taxon>Alphaproteobacteria</taxon>
        <taxon>Acetobacterales</taxon>
        <taxon>Acidocellaceae</taxon>
        <taxon>Acidiphilium</taxon>
    </lineage>
</organism>
<comment type="caution">
    <text evidence="2">The sequence shown here is derived from an EMBL/GenBank/DDBJ whole genome shotgun (WGS) entry which is preliminary data.</text>
</comment>
<dbReference type="SUPFAM" id="SSF47616">
    <property type="entry name" value="GST C-terminal domain-like"/>
    <property type="match status" value="1"/>
</dbReference>
<dbReference type="Gene3D" id="1.20.1050.10">
    <property type="match status" value="1"/>
</dbReference>
<dbReference type="Pfam" id="PF13410">
    <property type="entry name" value="GST_C_2"/>
    <property type="match status" value="1"/>
</dbReference>
<dbReference type="EMBL" id="JAKGBZ010000003">
    <property type="protein sequence ID" value="MCF3945654.1"/>
    <property type="molecule type" value="Genomic_DNA"/>
</dbReference>
<dbReference type="SFLD" id="SFLDS00019">
    <property type="entry name" value="Glutathione_Transferase_(cytos"/>
    <property type="match status" value="1"/>
</dbReference>
<dbReference type="InterPro" id="IPR040079">
    <property type="entry name" value="Glutathione_S-Trfase"/>
</dbReference>
<dbReference type="Gene3D" id="3.40.30.10">
    <property type="entry name" value="Glutaredoxin"/>
    <property type="match status" value="1"/>
</dbReference>
<reference evidence="2 3" key="1">
    <citation type="submission" date="2022-01" db="EMBL/GenBank/DDBJ databases">
        <authorList>
            <person name="Won M."/>
            <person name="Kim S.-J."/>
            <person name="Kwon S.-W."/>
        </authorList>
    </citation>
    <scope>NUCLEOTIDE SEQUENCE [LARGE SCALE GENOMIC DNA]</scope>
    <source>
        <strain evidence="2 3">KCTC 23505</strain>
    </source>
</reference>
<evidence type="ECO:0000313" key="2">
    <source>
        <dbReference type="EMBL" id="MCF3945654.1"/>
    </source>
</evidence>
<sequence length="221" mass="24294">MTLEPATLYIGNRRYSSWSLRGWLAVRLSGLPAEAEVIPLKGGVTPEVRAVSPSGFVPYLEHDGAKIWDSLAILEYCAEIAPALWPSERIARAHARAIAAEMHSGFRELRLAMPMNCCRTFPGHGQNDGSLADIARIEAIWTETRARFGANGPFLFGAGFTGADVMFAPVASRFLTYAPPLSKPALAYVQAVRAHSLVAEWYRLAATEPESWQIEKYETIS</sequence>
<dbReference type="InterPro" id="IPR004045">
    <property type="entry name" value="Glutathione_S-Trfase_N"/>
</dbReference>
<dbReference type="Pfam" id="PF13409">
    <property type="entry name" value="GST_N_2"/>
    <property type="match status" value="1"/>
</dbReference>
<dbReference type="RefSeq" id="WP_235702891.1">
    <property type="nucleotide sequence ID" value="NZ_JAKGBZ010000003.1"/>
</dbReference>
<dbReference type="SUPFAM" id="SSF52833">
    <property type="entry name" value="Thioredoxin-like"/>
    <property type="match status" value="1"/>
</dbReference>
<protein>
    <submittedName>
        <fullName evidence="2">Glutathione S-transferase family protein</fullName>
    </submittedName>
</protein>
<dbReference type="PANTHER" id="PTHR42673">
    <property type="entry name" value="MALEYLACETOACETATE ISOMERASE"/>
    <property type="match status" value="1"/>
</dbReference>
<evidence type="ECO:0000259" key="1">
    <source>
        <dbReference type="PROSITE" id="PS50404"/>
    </source>
</evidence>
<evidence type="ECO:0000313" key="3">
    <source>
        <dbReference type="Proteomes" id="UP001521209"/>
    </source>
</evidence>
<dbReference type="PANTHER" id="PTHR42673:SF4">
    <property type="entry name" value="MALEYLACETOACETATE ISOMERASE"/>
    <property type="match status" value="1"/>
</dbReference>
<dbReference type="InterPro" id="IPR036282">
    <property type="entry name" value="Glutathione-S-Trfase_C_sf"/>
</dbReference>
<feature type="domain" description="GST N-terminal" evidence="1">
    <location>
        <begin position="6"/>
        <end position="85"/>
    </location>
</feature>
<accession>A0ABS9DSL7</accession>